<keyword evidence="1" id="KW-0472">Membrane</keyword>
<protein>
    <submittedName>
        <fullName evidence="2">Uncharacterized protein</fullName>
    </submittedName>
</protein>
<comment type="caution">
    <text evidence="2">The sequence shown here is derived from an EMBL/GenBank/DDBJ whole genome shotgun (WGS) entry which is preliminary data.</text>
</comment>
<dbReference type="RefSeq" id="WP_161431343.1">
    <property type="nucleotide sequence ID" value="NZ_WUTT01000001.1"/>
</dbReference>
<name>A0A7X4W4I3_9GAMM</name>
<evidence type="ECO:0000313" key="3">
    <source>
        <dbReference type="Proteomes" id="UP000487929"/>
    </source>
</evidence>
<organism evidence="2 3">
    <name type="scientific">Halomonas alimentaria</name>
    <dbReference type="NCBI Taxonomy" id="147248"/>
    <lineage>
        <taxon>Bacteria</taxon>
        <taxon>Pseudomonadati</taxon>
        <taxon>Pseudomonadota</taxon>
        <taxon>Gammaproteobacteria</taxon>
        <taxon>Oceanospirillales</taxon>
        <taxon>Halomonadaceae</taxon>
        <taxon>Halomonas</taxon>
    </lineage>
</organism>
<proteinExistence type="predicted"/>
<accession>A0A7X4W4I3</accession>
<sequence length="218" mass="24321">MLVGFVSDPVAQFLALVVMLIAWVLFSLVPDWQDRKRLASSKVFDDLCEAFVKYSSGSAGDIERARLEFAAEKFCKRHLNHRLVAIAFFSDSALSVLMDMSKVAGEIKFESFKFSAKRKGGGFPSRRDGERILSAGKWFYMLFVLLLAVGYVLLVVPGFTSKSAVGLMTISSLPFVLSMILSFKASRVYRLARVGECIESNNINLTLHAEKKEEPQLC</sequence>
<reference evidence="2 3" key="1">
    <citation type="submission" date="2019-12" db="EMBL/GenBank/DDBJ databases">
        <title>Draft genome sequencing of Halomonas alimentaria DSM 15356.</title>
        <authorList>
            <person name="Pandiyan K."/>
            <person name="Kushwaha P."/>
            <person name="Gowdham M."/>
            <person name="Chakdar H."/>
            <person name="Singh A."/>
            <person name="Kumar M."/>
            <person name="Saxena A.K."/>
        </authorList>
    </citation>
    <scope>NUCLEOTIDE SEQUENCE [LARGE SCALE GENOMIC DNA]</scope>
    <source>
        <strain evidence="2 3">DSM 15356</strain>
    </source>
</reference>
<dbReference type="Proteomes" id="UP000487929">
    <property type="component" value="Unassembled WGS sequence"/>
</dbReference>
<dbReference type="OrthoDB" id="9964884at2"/>
<dbReference type="EMBL" id="WUTT01000001">
    <property type="protein sequence ID" value="NAW34028.1"/>
    <property type="molecule type" value="Genomic_DNA"/>
</dbReference>
<keyword evidence="1" id="KW-0812">Transmembrane</keyword>
<dbReference type="AlphaFoldDB" id="A0A7X4W4I3"/>
<keyword evidence="3" id="KW-1185">Reference proteome</keyword>
<feature type="transmembrane region" description="Helical" evidence="1">
    <location>
        <begin position="12"/>
        <end position="32"/>
    </location>
</feature>
<feature type="transmembrane region" description="Helical" evidence="1">
    <location>
        <begin position="165"/>
        <end position="183"/>
    </location>
</feature>
<keyword evidence="1" id="KW-1133">Transmembrane helix</keyword>
<evidence type="ECO:0000256" key="1">
    <source>
        <dbReference type="SAM" id="Phobius"/>
    </source>
</evidence>
<gene>
    <name evidence="2" type="ORF">GRB96_06330</name>
</gene>
<evidence type="ECO:0000313" key="2">
    <source>
        <dbReference type="EMBL" id="NAW34028.1"/>
    </source>
</evidence>
<feature type="transmembrane region" description="Helical" evidence="1">
    <location>
        <begin position="138"/>
        <end position="159"/>
    </location>
</feature>